<reference evidence="4" key="1">
    <citation type="submission" date="2014-10" db="EMBL/GenBank/DDBJ databases">
        <title>Genome sequencing of Vitellibacter sp. D-24.</title>
        <authorList>
            <person name="Thevarajoo S."/>
            <person name="Selvaratnam C."/>
            <person name="Goh K.M."/>
            <person name="Chong C.S."/>
        </authorList>
    </citation>
    <scope>NUCLEOTIDE SEQUENCE [LARGE SCALE GENOMIC DNA]</scope>
    <source>
        <strain evidence="4">D-24</strain>
    </source>
</reference>
<dbReference type="InterPro" id="IPR000305">
    <property type="entry name" value="GIY-YIG_endonuc"/>
</dbReference>
<protein>
    <submittedName>
        <fullName evidence="3">Endonuclease</fullName>
    </submittedName>
</protein>
<keyword evidence="3" id="KW-0255">Endonuclease</keyword>
<dbReference type="OrthoDB" id="1495241at2"/>
<dbReference type="AlphaFoldDB" id="A0A137RGM8"/>
<dbReference type="InterPro" id="IPR050190">
    <property type="entry name" value="UPF0213_domain"/>
</dbReference>
<dbReference type="PANTHER" id="PTHR34477">
    <property type="entry name" value="UPF0213 PROTEIN YHBQ"/>
    <property type="match status" value="1"/>
</dbReference>
<evidence type="ECO:0000313" key="4">
    <source>
        <dbReference type="Proteomes" id="UP000070138"/>
    </source>
</evidence>
<feature type="domain" description="GIY-YIG" evidence="2">
    <location>
        <begin position="2"/>
        <end position="81"/>
    </location>
</feature>
<dbReference type="STRING" id="1548749.LS48_11270"/>
<proteinExistence type="inferred from homology"/>
<sequence length="84" mass="10107">MEEYVVYILASSKTEKLYKGHTSNLIERFKSHNALSEKGWTIRYRPWRVVFVRFFKTKKEAMCFEKYLKTGVGREWIAKNVHSE</sequence>
<evidence type="ECO:0000256" key="1">
    <source>
        <dbReference type="ARBA" id="ARBA00007435"/>
    </source>
</evidence>
<gene>
    <name evidence="3" type="ORF">LS48_11270</name>
</gene>
<keyword evidence="4" id="KW-1185">Reference proteome</keyword>
<comment type="similarity">
    <text evidence="1">Belongs to the UPF0213 family.</text>
</comment>
<dbReference type="Proteomes" id="UP000070138">
    <property type="component" value="Unassembled WGS sequence"/>
</dbReference>
<dbReference type="InterPro" id="IPR035901">
    <property type="entry name" value="GIY-YIG_endonuc_sf"/>
</dbReference>
<dbReference type="SUPFAM" id="SSF82771">
    <property type="entry name" value="GIY-YIG endonuclease"/>
    <property type="match status" value="1"/>
</dbReference>
<accession>A0A137RGM8</accession>
<dbReference type="GO" id="GO:0004519">
    <property type="term" value="F:endonuclease activity"/>
    <property type="evidence" value="ECO:0007669"/>
    <property type="project" value="UniProtKB-KW"/>
</dbReference>
<evidence type="ECO:0000259" key="2">
    <source>
        <dbReference type="PROSITE" id="PS50164"/>
    </source>
</evidence>
<keyword evidence="3" id="KW-0540">Nuclease</keyword>
<name>A0A137RGM8_9FLAO</name>
<organism evidence="3 4">
    <name type="scientific">Aequorivita aquimaris</name>
    <dbReference type="NCBI Taxonomy" id="1548749"/>
    <lineage>
        <taxon>Bacteria</taxon>
        <taxon>Pseudomonadati</taxon>
        <taxon>Bacteroidota</taxon>
        <taxon>Flavobacteriia</taxon>
        <taxon>Flavobacteriales</taxon>
        <taxon>Flavobacteriaceae</taxon>
        <taxon>Aequorivita</taxon>
    </lineage>
</organism>
<dbReference type="Pfam" id="PF01541">
    <property type="entry name" value="GIY-YIG"/>
    <property type="match status" value="1"/>
</dbReference>
<reference evidence="3 4" key="2">
    <citation type="journal article" date="2016" name="Int. J. Syst. Evol. Microbiol.">
        <title>Vitellibacter aquimaris sp. nov., a marine bacterium isolated from seawater.</title>
        <authorList>
            <person name="Thevarajoo S."/>
            <person name="Selvaratnam C."/>
            <person name="Goh K.M."/>
            <person name="Hong K.W."/>
            <person name="Chan X.Y."/>
            <person name="Chan K.G."/>
            <person name="Chong C.S."/>
        </authorList>
    </citation>
    <scope>NUCLEOTIDE SEQUENCE [LARGE SCALE GENOMIC DNA]</scope>
    <source>
        <strain evidence="3 4">D-24</strain>
    </source>
</reference>
<dbReference type="Gene3D" id="3.40.1440.10">
    <property type="entry name" value="GIY-YIG endonuclease"/>
    <property type="match status" value="1"/>
</dbReference>
<dbReference type="EMBL" id="JRWG01000006">
    <property type="protein sequence ID" value="KXN98646.1"/>
    <property type="molecule type" value="Genomic_DNA"/>
</dbReference>
<comment type="caution">
    <text evidence="3">The sequence shown here is derived from an EMBL/GenBank/DDBJ whole genome shotgun (WGS) entry which is preliminary data.</text>
</comment>
<evidence type="ECO:0000313" key="3">
    <source>
        <dbReference type="EMBL" id="KXN98646.1"/>
    </source>
</evidence>
<dbReference type="PANTHER" id="PTHR34477:SF5">
    <property type="entry name" value="BSL5627 PROTEIN"/>
    <property type="match status" value="1"/>
</dbReference>
<dbReference type="PROSITE" id="PS50164">
    <property type="entry name" value="GIY_YIG"/>
    <property type="match status" value="1"/>
</dbReference>
<keyword evidence="3" id="KW-0378">Hydrolase</keyword>